<name>A0A0E0FZ76_ORYNI</name>
<reference evidence="2" key="1">
    <citation type="submission" date="2015-04" db="UniProtKB">
        <authorList>
            <consortium name="EnsemblPlants"/>
        </authorList>
    </citation>
    <scope>IDENTIFICATION</scope>
    <source>
        <strain evidence="2">SL10</strain>
    </source>
</reference>
<dbReference type="HOGENOM" id="CLU_1743458_0_0_1"/>
<organism evidence="2">
    <name type="scientific">Oryza nivara</name>
    <name type="common">Indian wild rice</name>
    <name type="synonym">Oryza sativa f. spontanea</name>
    <dbReference type="NCBI Taxonomy" id="4536"/>
    <lineage>
        <taxon>Eukaryota</taxon>
        <taxon>Viridiplantae</taxon>
        <taxon>Streptophyta</taxon>
        <taxon>Embryophyta</taxon>
        <taxon>Tracheophyta</taxon>
        <taxon>Spermatophyta</taxon>
        <taxon>Magnoliopsida</taxon>
        <taxon>Liliopsida</taxon>
        <taxon>Poales</taxon>
        <taxon>Poaceae</taxon>
        <taxon>BOP clade</taxon>
        <taxon>Oryzoideae</taxon>
        <taxon>Oryzeae</taxon>
        <taxon>Oryzinae</taxon>
        <taxon>Oryza</taxon>
    </lineage>
</organism>
<proteinExistence type="predicted"/>
<sequence length="150" mass="15934">MWVHIPTGAPAGLGGWRQEARLPSAGGGRSGDGQAWQRVAGGAAMGKAVGAEAGSRIKREEEATLRRRSTSAVGKHGGGQRWARGGYRRVERRQVGARHERRSGDAAVATTQEKGRAAMTVAQGREKRTGEHGGSNVATEWLAEGRPWSK</sequence>
<keyword evidence="3" id="KW-1185">Reference proteome</keyword>
<reference evidence="2" key="2">
    <citation type="submission" date="2018-04" db="EMBL/GenBank/DDBJ databases">
        <title>OnivRS2 (Oryza nivara Reference Sequence Version 2).</title>
        <authorList>
            <person name="Zhang J."/>
            <person name="Kudrna D."/>
            <person name="Lee S."/>
            <person name="Talag J."/>
            <person name="Rajasekar S."/>
            <person name="Welchert J."/>
            <person name="Hsing Y.-I."/>
            <person name="Wing R.A."/>
        </authorList>
    </citation>
    <scope>NUCLEOTIDE SEQUENCE [LARGE SCALE GENOMIC DNA]</scope>
</reference>
<dbReference type="Proteomes" id="UP000006591">
    <property type="component" value="Chromosome 1"/>
</dbReference>
<evidence type="ECO:0000313" key="3">
    <source>
        <dbReference type="Proteomes" id="UP000006591"/>
    </source>
</evidence>
<dbReference type="AlphaFoldDB" id="A0A0E0FZ76"/>
<accession>A0A0E0FZ76</accession>
<feature type="region of interest" description="Disordered" evidence="1">
    <location>
        <begin position="61"/>
        <end position="150"/>
    </location>
</feature>
<protein>
    <submittedName>
        <fullName evidence="2">Uncharacterized protein</fullName>
    </submittedName>
</protein>
<feature type="compositionally biased region" description="Basic and acidic residues" evidence="1">
    <location>
        <begin position="88"/>
        <end position="104"/>
    </location>
</feature>
<dbReference type="Gramene" id="ONIVA01G50870.1">
    <property type="protein sequence ID" value="ONIVA01G50870.1"/>
    <property type="gene ID" value="ONIVA01G50870"/>
</dbReference>
<evidence type="ECO:0000313" key="2">
    <source>
        <dbReference type="EnsemblPlants" id="ONIVA01G50870.1"/>
    </source>
</evidence>
<dbReference type="EnsemblPlants" id="ONIVA01G50870.1">
    <property type="protein sequence ID" value="ONIVA01G50870.1"/>
    <property type="gene ID" value="ONIVA01G50870"/>
</dbReference>
<evidence type="ECO:0000256" key="1">
    <source>
        <dbReference type="SAM" id="MobiDB-lite"/>
    </source>
</evidence>